<dbReference type="Proteomes" id="UP000215181">
    <property type="component" value="Unassembled WGS sequence"/>
</dbReference>
<organism evidence="1 2">
    <name type="scientific">Thauera propionica</name>
    <dbReference type="NCBI Taxonomy" id="2019431"/>
    <lineage>
        <taxon>Bacteria</taxon>
        <taxon>Pseudomonadati</taxon>
        <taxon>Pseudomonadota</taxon>
        <taxon>Betaproteobacteria</taxon>
        <taxon>Rhodocyclales</taxon>
        <taxon>Zoogloeaceae</taxon>
        <taxon>Thauera</taxon>
    </lineage>
</organism>
<evidence type="ECO:0000313" key="1">
    <source>
        <dbReference type="EMBL" id="OYD53677.1"/>
    </source>
</evidence>
<dbReference type="OrthoDB" id="7830572at2"/>
<protein>
    <recommendedName>
        <fullName evidence="3">Uracil-DNA glycosylase-like domain-containing protein</fullName>
    </recommendedName>
</protein>
<accession>A0A235EYM5</accession>
<dbReference type="RefSeq" id="WP_094268721.1">
    <property type="nucleotide sequence ID" value="NZ_NOIH01000013.1"/>
</dbReference>
<dbReference type="AlphaFoldDB" id="A0A235EYM5"/>
<proteinExistence type="predicted"/>
<evidence type="ECO:0000313" key="2">
    <source>
        <dbReference type="Proteomes" id="UP000215181"/>
    </source>
</evidence>
<keyword evidence="2" id="KW-1185">Reference proteome</keyword>
<name>A0A235EYM5_9RHOO</name>
<gene>
    <name evidence="1" type="ORF">CGK74_12080</name>
</gene>
<dbReference type="EMBL" id="NOIH01000013">
    <property type="protein sequence ID" value="OYD53677.1"/>
    <property type="molecule type" value="Genomic_DNA"/>
</dbReference>
<evidence type="ECO:0008006" key="3">
    <source>
        <dbReference type="Google" id="ProtNLM"/>
    </source>
</evidence>
<sequence>MIQLPAHGRIECTACFDDRAVQFDKTRRTQGHWRITANPLAWGNPEAEVVVLGFSKGPTQAGALEATHHDLIAFKGGRVAVGKILHHVGLLPLPDRADNHVINRRVSALIADRTGRFHFGSLVKCTVEQHYQEKGWIGTGAGMLDKFVASDLGKDVVSRCTQKYLSQLPAKTRLVVMFGTGTKLNYVEECFRLIQSTRPGKWSRVRDVAYTDGKVMFVHVEHFKSQGALIPQWLGEHVGHPRAELGRQAQEAVKLALS</sequence>
<comment type="caution">
    <text evidence="1">The sequence shown here is derived from an EMBL/GenBank/DDBJ whole genome shotgun (WGS) entry which is preliminary data.</text>
</comment>
<reference evidence="1 2" key="1">
    <citation type="submission" date="2017-07" db="EMBL/GenBank/DDBJ databases">
        <title>Thauera sp. KNDSS-Mac4 genome sequence and assembly.</title>
        <authorList>
            <person name="Mayilraj S."/>
        </authorList>
    </citation>
    <scope>NUCLEOTIDE SEQUENCE [LARGE SCALE GENOMIC DNA]</scope>
    <source>
        <strain evidence="1 2">KNDSS-Mac4</strain>
    </source>
</reference>